<keyword evidence="1" id="KW-1133">Transmembrane helix</keyword>
<feature type="transmembrane region" description="Helical" evidence="1">
    <location>
        <begin position="40"/>
        <end position="64"/>
    </location>
</feature>
<keyword evidence="1" id="KW-0472">Membrane</keyword>
<feature type="transmembrane region" description="Helical" evidence="1">
    <location>
        <begin position="211"/>
        <end position="231"/>
    </location>
</feature>
<proteinExistence type="predicted"/>
<feature type="transmembrane region" description="Helical" evidence="1">
    <location>
        <begin position="285"/>
        <end position="306"/>
    </location>
</feature>
<organism evidence="2 3">
    <name type="scientific">Dimorphilus gyrociliatus</name>
    <dbReference type="NCBI Taxonomy" id="2664684"/>
    <lineage>
        <taxon>Eukaryota</taxon>
        <taxon>Metazoa</taxon>
        <taxon>Spiralia</taxon>
        <taxon>Lophotrochozoa</taxon>
        <taxon>Annelida</taxon>
        <taxon>Polychaeta</taxon>
        <taxon>Polychaeta incertae sedis</taxon>
        <taxon>Dinophilidae</taxon>
        <taxon>Dimorphilus</taxon>
    </lineage>
</organism>
<dbReference type="Proteomes" id="UP000549394">
    <property type="component" value="Unassembled WGS sequence"/>
</dbReference>
<evidence type="ECO:0000313" key="2">
    <source>
        <dbReference type="EMBL" id="CAD5122251.1"/>
    </source>
</evidence>
<evidence type="ECO:0000256" key="1">
    <source>
        <dbReference type="SAM" id="Phobius"/>
    </source>
</evidence>
<keyword evidence="3" id="KW-1185">Reference proteome</keyword>
<dbReference type="EMBL" id="CAJFCJ010000016">
    <property type="protein sequence ID" value="CAD5122251.1"/>
    <property type="molecule type" value="Genomic_DNA"/>
</dbReference>
<name>A0A7I8W0Z7_9ANNE</name>
<dbReference type="AlphaFoldDB" id="A0A7I8W0Z7"/>
<feature type="transmembrane region" description="Helical" evidence="1">
    <location>
        <begin position="243"/>
        <end position="265"/>
    </location>
</feature>
<reference evidence="2 3" key="1">
    <citation type="submission" date="2020-08" db="EMBL/GenBank/DDBJ databases">
        <authorList>
            <person name="Hejnol A."/>
        </authorList>
    </citation>
    <scope>NUCLEOTIDE SEQUENCE [LARGE SCALE GENOMIC DNA]</scope>
</reference>
<gene>
    <name evidence="2" type="ORF">DGYR_LOCUS10078</name>
</gene>
<feature type="transmembrane region" description="Helical" evidence="1">
    <location>
        <begin position="76"/>
        <end position="97"/>
    </location>
</feature>
<sequence>MASSGLTQEQIQLQIQLKAKAVLEALTPKFPDWMSETHTWAVLVPLCIFTGLGILGIFLGLFSLIRMKFWEKDGIYPYFFCLYVNCVYLFIIIIPTFHISRQVFVTDTTKKDPALEDPALEKFYETRNSCYLYHSLVLLSSGIILWKFPNLSKVKSLIILLCLLVFSWLFCLPRMLRHKVIELDLIITKVSYNGIEEWADNDAYDKGYETILAIIIFFIPAVIMAITSFGIQKSDSEKMDKSCGKALMILQLITCVLYLPILILLVCTDLGGLLLDTSVKHGLGAFVSTLNILAMALPSFIFIAFWPQFRAMAFCKALDRITPTIG</sequence>
<comment type="caution">
    <text evidence="2">The sequence shown here is derived from an EMBL/GenBank/DDBJ whole genome shotgun (WGS) entry which is preliminary data.</text>
</comment>
<evidence type="ECO:0000313" key="3">
    <source>
        <dbReference type="Proteomes" id="UP000549394"/>
    </source>
</evidence>
<feature type="transmembrane region" description="Helical" evidence="1">
    <location>
        <begin position="157"/>
        <end position="176"/>
    </location>
</feature>
<dbReference type="Gene3D" id="1.20.1070.10">
    <property type="entry name" value="Rhodopsin 7-helix transmembrane proteins"/>
    <property type="match status" value="1"/>
</dbReference>
<dbReference type="SUPFAM" id="SSF81321">
    <property type="entry name" value="Family A G protein-coupled receptor-like"/>
    <property type="match status" value="1"/>
</dbReference>
<accession>A0A7I8W0Z7</accession>
<keyword evidence="1" id="KW-0812">Transmembrane</keyword>
<feature type="transmembrane region" description="Helical" evidence="1">
    <location>
        <begin position="131"/>
        <end position="148"/>
    </location>
</feature>
<protein>
    <submittedName>
        <fullName evidence="2">DgyrCDS10698</fullName>
    </submittedName>
</protein>